<reference evidence="2 3" key="1">
    <citation type="submission" date="2016-12" db="EMBL/GenBank/DDBJ databases">
        <title>The draft genome sequence of Actinophytocola xinjiangensis.</title>
        <authorList>
            <person name="Wang W."/>
            <person name="Yuan L."/>
        </authorList>
    </citation>
    <scope>NUCLEOTIDE SEQUENCE [LARGE SCALE GENOMIC DNA]</scope>
    <source>
        <strain evidence="2 3">CGMCC 4.4663</strain>
    </source>
</reference>
<evidence type="ECO:0000259" key="1">
    <source>
        <dbReference type="Pfam" id="PF11575"/>
    </source>
</evidence>
<dbReference type="Proteomes" id="UP000185696">
    <property type="component" value="Unassembled WGS sequence"/>
</dbReference>
<dbReference type="EMBL" id="MSIF01000012">
    <property type="protein sequence ID" value="OLF08435.1"/>
    <property type="molecule type" value="Genomic_DNA"/>
</dbReference>
<dbReference type="OrthoDB" id="3290158at2"/>
<feature type="domain" description="Ferric siderophore reductase C-terminal" evidence="1">
    <location>
        <begin position="174"/>
        <end position="194"/>
    </location>
</feature>
<name>A0A7Z1AWA9_9PSEU</name>
<dbReference type="AlphaFoldDB" id="A0A7Z1AWA9"/>
<proteinExistence type="predicted"/>
<dbReference type="GO" id="GO:0051537">
    <property type="term" value="F:2 iron, 2 sulfur cluster binding"/>
    <property type="evidence" value="ECO:0007669"/>
    <property type="project" value="InterPro"/>
</dbReference>
<evidence type="ECO:0000313" key="2">
    <source>
        <dbReference type="EMBL" id="OLF08435.1"/>
    </source>
</evidence>
<organism evidence="2 3">
    <name type="scientific">Actinophytocola xinjiangensis</name>
    <dbReference type="NCBI Taxonomy" id="485602"/>
    <lineage>
        <taxon>Bacteria</taxon>
        <taxon>Bacillati</taxon>
        <taxon>Actinomycetota</taxon>
        <taxon>Actinomycetes</taxon>
        <taxon>Pseudonocardiales</taxon>
        <taxon>Pseudonocardiaceae</taxon>
    </lineage>
</organism>
<sequence length="219" mass="22672">MAAQPDGLVPAPASSVTDRAWLDARLAETAARYRLARPASAGVLWWYSVSSVLLGPPVSSFVRGGPVADPALASVVLFLHPDGRVLDARSRAHVAEPELGSRLRTALGTAIGEVTAASGAPEPALWAIATDSLANQVLWSGGDPAVAGELAARVGPALPAPRYVSVGGTPVVRRASCCLIYQGPGQDKCLSCPRQLPADRQRRLRAAFGQDDAHGGGSR</sequence>
<dbReference type="Pfam" id="PF11575">
    <property type="entry name" value="FhuF_C"/>
    <property type="match status" value="1"/>
</dbReference>
<gene>
    <name evidence="2" type="ORF">BLA60_23790</name>
</gene>
<accession>A0A7Z1AWA9</accession>
<evidence type="ECO:0000313" key="3">
    <source>
        <dbReference type="Proteomes" id="UP000185696"/>
    </source>
</evidence>
<comment type="caution">
    <text evidence="2">The sequence shown here is derived from an EMBL/GenBank/DDBJ whole genome shotgun (WGS) entry which is preliminary data.</text>
</comment>
<dbReference type="InterPro" id="IPR024726">
    <property type="entry name" value="FhuF_C"/>
</dbReference>
<protein>
    <recommendedName>
        <fullName evidence="1">Ferric siderophore reductase C-terminal domain-containing protein</fullName>
    </recommendedName>
</protein>
<keyword evidence="3" id="KW-1185">Reference proteome</keyword>